<dbReference type="RefSeq" id="WP_183061743.1">
    <property type="nucleotide sequence ID" value="NZ_RBWV01000010.1"/>
</dbReference>
<dbReference type="Pfam" id="PF02464">
    <property type="entry name" value="CinA"/>
    <property type="match status" value="1"/>
</dbReference>
<reference evidence="3 4" key="1">
    <citation type="submission" date="2018-10" db="EMBL/GenBank/DDBJ databases">
        <title>Genomic Encyclopedia of Archaeal and Bacterial Type Strains, Phase II (KMG-II): from individual species to whole genera.</title>
        <authorList>
            <person name="Goeker M."/>
        </authorList>
    </citation>
    <scope>NUCLEOTIDE SEQUENCE [LARGE SCALE GENOMIC DNA]</scope>
    <source>
        <strain evidence="3 4">RP-AC37</strain>
    </source>
</reference>
<dbReference type="NCBIfam" id="TIGR00199">
    <property type="entry name" value="PncC_domain"/>
    <property type="match status" value="1"/>
</dbReference>
<dbReference type="Pfam" id="PF18146">
    <property type="entry name" value="CinA_KH"/>
    <property type="match status" value="1"/>
</dbReference>
<dbReference type="InterPro" id="IPR036653">
    <property type="entry name" value="CinA-like_C"/>
</dbReference>
<evidence type="ECO:0000313" key="4">
    <source>
        <dbReference type="Proteomes" id="UP000281955"/>
    </source>
</evidence>
<dbReference type="Gene3D" id="3.40.980.10">
    <property type="entry name" value="MoaB/Mog-like domain"/>
    <property type="match status" value="1"/>
</dbReference>
<feature type="domain" description="MoaB/Mog" evidence="2">
    <location>
        <begin position="10"/>
        <end position="175"/>
    </location>
</feature>
<dbReference type="InterPro" id="IPR008136">
    <property type="entry name" value="CinA_C"/>
</dbReference>
<evidence type="ECO:0000313" key="3">
    <source>
        <dbReference type="EMBL" id="RKS77423.1"/>
    </source>
</evidence>
<dbReference type="SUPFAM" id="SSF142433">
    <property type="entry name" value="CinA-like"/>
    <property type="match status" value="1"/>
</dbReference>
<comment type="similarity">
    <text evidence="1">Belongs to the CinA family.</text>
</comment>
<protein>
    <recommendedName>
        <fullName evidence="1">CinA-like protein</fullName>
    </recommendedName>
</protein>
<dbReference type="AlphaFoldDB" id="A0A420XR92"/>
<dbReference type="InterPro" id="IPR050101">
    <property type="entry name" value="CinA"/>
</dbReference>
<dbReference type="Gene3D" id="3.90.950.20">
    <property type="entry name" value="CinA-like"/>
    <property type="match status" value="1"/>
</dbReference>
<comment type="caution">
    <text evidence="3">The sequence shown here is derived from an EMBL/GenBank/DDBJ whole genome shotgun (WGS) entry which is preliminary data.</text>
</comment>
<gene>
    <name evidence="3" type="ORF">CLV35_1109</name>
</gene>
<dbReference type="SUPFAM" id="SSF53218">
    <property type="entry name" value="Molybdenum cofactor biosynthesis proteins"/>
    <property type="match status" value="1"/>
</dbReference>
<dbReference type="PIRSF" id="PIRSF006728">
    <property type="entry name" value="CinA"/>
    <property type="match status" value="1"/>
</dbReference>
<evidence type="ECO:0000256" key="1">
    <source>
        <dbReference type="HAMAP-Rule" id="MF_00226"/>
    </source>
</evidence>
<dbReference type="PANTHER" id="PTHR13939:SF0">
    <property type="entry name" value="NMN AMIDOHYDROLASE-LIKE PROTEIN YFAY"/>
    <property type="match status" value="1"/>
</dbReference>
<dbReference type="HAMAP" id="MF_00226_B">
    <property type="entry name" value="CinA_B"/>
    <property type="match status" value="1"/>
</dbReference>
<dbReference type="InParanoid" id="A0A420XR92"/>
<dbReference type="InterPro" id="IPR041424">
    <property type="entry name" value="CinA_KH"/>
</dbReference>
<proteinExistence type="inferred from homology"/>
<dbReference type="InterPro" id="IPR008135">
    <property type="entry name" value="Competence-induced_CinA"/>
</dbReference>
<dbReference type="SMART" id="SM00852">
    <property type="entry name" value="MoCF_biosynth"/>
    <property type="match status" value="1"/>
</dbReference>
<dbReference type="FunCoup" id="A0A420XR92">
    <property type="interactions" value="25"/>
</dbReference>
<dbReference type="EMBL" id="RBWV01000010">
    <property type="protein sequence ID" value="RKS77423.1"/>
    <property type="molecule type" value="Genomic_DNA"/>
</dbReference>
<name>A0A420XR92_9ACTN</name>
<evidence type="ECO:0000259" key="2">
    <source>
        <dbReference type="SMART" id="SM00852"/>
    </source>
</evidence>
<dbReference type="Proteomes" id="UP000281955">
    <property type="component" value="Unassembled WGS sequence"/>
</dbReference>
<dbReference type="InterPro" id="IPR001453">
    <property type="entry name" value="MoaB/Mog_dom"/>
</dbReference>
<dbReference type="CDD" id="cd00885">
    <property type="entry name" value="cinA"/>
    <property type="match status" value="1"/>
</dbReference>
<organism evidence="3 4">
    <name type="scientific">Motilibacter peucedani</name>
    <dbReference type="NCBI Taxonomy" id="598650"/>
    <lineage>
        <taxon>Bacteria</taxon>
        <taxon>Bacillati</taxon>
        <taxon>Actinomycetota</taxon>
        <taxon>Actinomycetes</taxon>
        <taxon>Motilibacterales</taxon>
        <taxon>Motilibacteraceae</taxon>
        <taxon>Motilibacter</taxon>
    </lineage>
</organism>
<dbReference type="Pfam" id="PF00994">
    <property type="entry name" value="MoCF_biosynth"/>
    <property type="match status" value="1"/>
</dbReference>
<dbReference type="PANTHER" id="PTHR13939">
    <property type="entry name" value="NICOTINAMIDE-NUCLEOTIDE AMIDOHYDROLASE PNCC"/>
    <property type="match status" value="1"/>
</dbReference>
<dbReference type="InterPro" id="IPR036425">
    <property type="entry name" value="MoaB/Mog-like_dom_sf"/>
</dbReference>
<accession>A0A420XR92</accession>
<keyword evidence="4" id="KW-1185">Reference proteome</keyword>
<sequence>MSAGPGGRAEVVCVGDELLSGRVADLNAAWLGARLAERGWPVRRVVMVADDVEVIAAAVTDAVGRAELVVVTGGLGGTSDDVTRAALAQVAGAAVVRDAALEAALRARYRDAEPPVGALTMCDVVQGAEVLANPAGTAPGQRMGVGGATVVLLPGVPREVVAIAESALLPALGGGAVVTRSLHLPLADEARVGDALAALERSLPAGVRVGYLAAASEVEVRLTGRGADRAAVEALLEPVVSAARGALERVEGLLVLDAPLPASLVQALTGLGQTMACAESLTGGLVAATVVDVPGASAVLRGGVVSYATDVKASALGVPADLLAERGAVDPDVARAMAAGVRSRLGADWGVSTTGVAGPDPQDGHPVGEVHVAVDGPRSASRVIALRGGRERIRHQAAVAALRLLLECVH</sequence>